<keyword evidence="7" id="KW-0732">Signal</keyword>
<name>A0AAD6Y1M1_9AGAR</name>
<gene>
    <name evidence="8" type="ORF">GGX14DRAFT_483514</name>
</gene>
<dbReference type="Pfam" id="PF01185">
    <property type="entry name" value="Hydrophobin"/>
    <property type="match status" value="1"/>
</dbReference>
<evidence type="ECO:0000256" key="1">
    <source>
        <dbReference type="ARBA" id="ARBA00004191"/>
    </source>
</evidence>
<dbReference type="AlphaFoldDB" id="A0AAD6Y1M1"/>
<comment type="similarity">
    <text evidence="2 7">Belongs to the fungal hydrophobin family.</text>
</comment>
<accession>A0AAD6Y1M1</accession>
<dbReference type="GO" id="GO:0005199">
    <property type="term" value="F:structural constituent of cell wall"/>
    <property type="evidence" value="ECO:0007669"/>
    <property type="project" value="InterPro"/>
</dbReference>
<keyword evidence="5 7" id="KW-1015">Disulfide bond</keyword>
<dbReference type="Proteomes" id="UP001219525">
    <property type="component" value="Unassembled WGS sequence"/>
</dbReference>
<dbReference type="CDD" id="cd23507">
    <property type="entry name" value="hydrophobin_I"/>
    <property type="match status" value="1"/>
</dbReference>
<dbReference type="GO" id="GO:0009277">
    <property type="term" value="C:fungal-type cell wall"/>
    <property type="evidence" value="ECO:0007669"/>
    <property type="project" value="InterPro"/>
</dbReference>
<evidence type="ECO:0000256" key="2">
    <source>
        <dbReference type="ARBA" id="ARBA00010446"/>
    </source>
</evidence>
<protein>
    <recommendedName>
        <fullName evidence="7">Hydrophobin</fullName>
    </recommendedName>
</protein>
<evidence type="ECO:0000256" key="3">
    <source>
        <dbReference type="ARBA" id="ARBA00022512"/>
    </source>
</evidence>
<reference evidence="8" key="1">
    <citation type="submission" date="2023-03" db="EMBL/GenBank/DDBJ databases">
        <title>Massive genome expansion in bonnet fungi (Mycena s.s.) driven by repeated elements and novel gene families across ecological guilds.</title>
        <authorList>
            <consortium name="Lawrence Berkeley National Laboratory"/>
            <person name="Harder C.B."/>
            <person name="Miyauchi S."/>
            <person name="Viragh M."/>
            <person name="Kuo A."/>
            <person name="Thoen E."/>
            <person name="Andreopoulos B."/>
            <person name="Lu D."/>
            <person name="Skrede I."/>
            <person name="Drula E."/>
            <person name="Henrissat B."/>
            <person name="Morin E."/>
            <person name="Kohler A."/>
            <person name="Barry K."/>
            <person name="LaButti K."/>
            <person name="Morin E."/>
            <person name="Salamov A."/>
            <person name="Lipzen A."/>
            <person name="Mereny Z."/>
            <person name="Hegedus B."/>
            <person name="Baldrian P."/>
            <person name="Stursova M."/>
            <person name="Weitz H."/>
            <person name="Taylor A."/>
            <person name="Grigoriev I.V."/>
            <person name="Nagy L.G."/>
            <person name="Martin F."/>
            <person name="Kauserud H."/>
        </authorList>
    </citation>
    <scope>NUCLEOTIDE SEQUENCE</scope>
    <source>
        <strain evidence="8">9144</strain>
    </source>
</reference>
<comment type="subunit">
    <text evidence="6">Self-assembles to form functional amyloid fibrils called rodlets. Self-assembly into fibrillar rodlets occurs spontaneously at hydrophobic:hydrophilic interfaces and the rodlets further associate laterally to form amphipathic monolayers.</text>
</comment>
<keyword evidence="9" id="KW-1185">Reference proteome</keyword>
<evidence type="ECO:0000256" key="4">
    <source>
        <dbReference type="ARBA" id="ARBA00022525"/>
    </source>
</evidence>
<evidence type="ECO:0000313" key="8">
    <source>
        <dbReference type="EMBL" id="KAJ7190290.1"/>
    </source>
</evidence>
<dbReference type="InterPro" id="IPR001338">
    <property type="entry name" value="Class_I_Hydrophobin"/>
</dbReference>
<dbReference type="EMBL" id="JARJCW010000153">
    <property type="protein sequence ID" value="KAJ7190290.1"/>
    <property type="molecule type" value="Genomic_DNA"/>
</dbReference>
<keyword evidence="3 7" id="KW-0134">Cell wall</keyword>
<feature type="signal peptide" evidence="7">
    <location>
        <begin position="1"/>
        <end position="19"/>
    </location>
</feature>
<feature type="chain" id="PRO_5041766592" description="Hydrophobin" evidence="7">
    <location>
        <begin position="20"/>
        <end position="114"/>
    </location>
</feature>
<proteinExistence type="inferred from homology"/>
<evidence type="ECO:0000256" key="7">
    <source>
        <dbReference type="RuleBase" id="RU365009"/>
    </source>
</evidence>
<organism evidence="8 9">
    <name type="scientific">Mycena pura</name>
    <dbReference type="NCBI Taxonomy" id="153505"/>
    <lineage>
        <taxon>Eukaryota</taxon>
        <taxon>Fungi</taxon>
        <taxon>Dikarya</taxon>
        <taxon>Basidiomycota</taxon>
        <taxon>Agaricomycotina</taxon>
        <taxon>Agaricomycetes</taxon>
        <taxon>Agaricomycetidae</taxon>
        <taxon>Agaricales</taxon>
        <taxon>Marasmiineae</taxon>
        <taxon>Mycenaceae</taxon>
        <taxon>Mycena</taxon>
    </lineage>
</organism>
<comment type="caution">
    <text evidence="8">The sequence shown here is derived from an EMBL/GenBank/DDBJ whole genome shotgun (WGS) entry which is preliminary data.</text>
</comment>
<comment type="subcellular location">
    <subcellularLocation>
        <location evidence="1 7">Secreted</location>
        <location evidence="1 7">Cell wall</location>
    </subcellularLocation>
</comment>
<sequence length="114" mass="11234">MFFKLPLLATAILATLAAAAPNAPPPPPGTNSLCCALPGTTNLCCSTVGTNSDPVISEFAAGLGVSLTNVLGNIGIGCTVLTVVGNTCSNTAVNCDSNQLGFGLINVGCVPITL</sequence>
<evidence type="ECO:0000256" key="6">
    <source>
        <dbReference type="ARBA" id="ARBA00093546"/>
    </source>
</evidence>
<keyword evidence="4 7" id="KW-0964">Secreted</keyword>
<evidence type="ECO:0000313" key="9">
    <source>
        <dbReference type="Proteomes" id="UP001219525"/>
    </source>
</evidence>
<evidence type="ECO:0000256" key="5">
    <source>
        <dbReference type="ARBA" id="ARBA00023157"/>
    </source>
</evidence>